<evidence type="ECO:0000313" key="1">
    <source>
        <dbReference type="EMBL" id="NKE43638.1"/>
    </source>
</evidence>
<keyword evidence="2" id="KW-1185">Reference proteome</keyword>
<protein>
    <recommendedName>
        <fullName evidence="3">Integrase</fullName>
    </recommendedName>
</protein>
<reference evidence="1 2" key="1">
    <citation type="submission" date="2020-03" db="EMBL/GenBank/DDBJ databases">
        <title>Roseomonas selenitidurans sp. nov. isolated from soil.</title>
        <authorList>
            <person name="Liu H."/>
        </authorList>
    </citation>
    <scope>NUCLEOTIDE SEQUENCE [LARGE SCALE GENOMIC DNA]</scope>
    <source>
        <strain evidence="1 2">JCM 15073</strain>
    </source>
</reference>
<gene>
    <name evidence="1" type="ORF">HB662_02540</name>
</gene>
<evidence type="ECO:0000313" key="2">
    <source>
        <dbReference type="Proteomes" id="UP000765160"/>
    </source>
</evidence>
<sequence length="60" mass="6422">MALAGATVPQIAAIAGWKIGYAQSIIDTYMPRRRDSAAQAMNAWEAALGPSVIPLAPRRR</sequence>
<evidence type="ECO:0008006" key="3">
    <source>
        <dbReference type="Google" id="ProtNLM"/>
    </source>
</evidence>
<proteinExistence type="predicted"/>
<comment type="caution">
    <text evidence="1">The sequence shown here is derived from an EMBL/GenBank/DDBJ whole genome shotgun (WGS) entry which is preliminary data.</text>
</comment>
<name>A0ABX1EU52_9PROT</name>
<dbReference type="EMBL" id="JAAVTX010000001">
    <property type="protein sequence ID" value="NKE43638.1"/>
    <property type="molecule type" value="Genomic_DNA"/>
</dbReference>
<dbReference type="Proteomes" id="UP000765160">
    <property type="component" value="Unassembled WGS sequence"/>
</dbReference>
<organism evidence="1 2">
    <name type="scientific">Falsiroseomonas frigidaquae</name>
    <dbReference type="NCBI Taxonomy" id="487318"/>
    <lineage>
        <taxon>Bacteria</taxon>
        <taxon>Pseudomonadati</taxon>
        <taxon>Pseudomonadota</taxon>
        <taxon>Alphaproteobacteria</taxon>
        <taxon>Acetobacterales</taxon>
        <taxon>Roseomonadaceae</taxon>
        <taxon>Falsiroseomonas</taxon>
    </lineage>
</organism>
<accession>A0ABX1EU52</accession>
<dbReference type="RefSeq" id="WP_171970201.1">
    <property type="nucleotide sequence ID" value="NZ_JAATJR010000001.1"/>
</dbReference>